<accession>A0A4Z1H6U7</accession>
<name>A0A4Z1H6U7_9HELO</name>
<keyword evidence="2" id="KW-1185">Reference proteome</keyword>
<protein>
    <submittedName>
        <fullName evidence="1">Uncharacterized protein</fullName>
    </submittedName>
</protein>
<evidence type="ECO:0000313" key="2">
    <source>
        <dbReference type="Proteomes" id="UP000297527"/>
    </source>
</evidence>
<dbReference type="AlphaFoldDB" id="A0A4Z1H6U7"/>
<gene>
    <name evidence="1" type="ORF">BCON_0457g00020</name>
</gene>
<evidence type="ECO:0000313" key="1">
    <source>
        <dbReference type="EMBL" id="TGO44826.1"/>
    </source>
</evidence>
<proteinExistence type="predicted"/>
<comment type="caution">
    <text evidence="1">The sequence shown here is derived from an EMBL/GenBank/DDBJ whole genome shotgun (WGS) entry which is preliminary data.</text>
</comment>
<dbReference type="Proteomes" id="UP000297527">
    <property type="component" value="Unassembled WGS sequence"/>
</dbReference>
<sequence>MLLLNGVKSALVDCLSWVANVNVEDGMSIMNINQRKKLKDTIYVSVFEAVRVAKKRIDEPRPPGCNTEEAQCTRSG</sequence>
<dbReference type="EMBL" id="PQXN01000455">
    <property type="protein sequence ID" value="TGO44826.1"/>
    <property type="molecule type" value="Genomic_DNA"/>
</dbReference>
<reference evidence="1 2" key="1">
    <citation type="submission" date="2017-12" db="EMBL/GenBank/DDBJ databases">
        <title>Comparative genomics of Botrytis spp.</title>
        <authorList>
            <person name="Valero-Jimenez C.A."/>
            <person name="Tapia P."/>
            <person name="Veloso J."/>
            <person name="Silva-Moreno E."/>
            <person name="Staats M."/>
            <person name="Valdes J.H."/>
            <person name="Van Kan J.A.L."/>
        </authorList>
    </citation>
    <scope>NUCLEOTIDE SEQUENCE [LARGE SCALE GENOMIC DNA]</scope>
    <source>
        <strain evidence="1 2">MUCL11595</strain>
    </source>
</reference>
<organism evidence="1 2">
    <name type="scientific">Botryotinia convoluta</name>
    <dbReference type="NCBI Taxonomy" id="54673"/>
    <lineage>
        <taxon>Eukaryota</taxon>
        <taxon>Fungi</taxon>
        <taxon>Dikarya</taxon>
        <taxon>Ascomycota</taxon>
        <taxon>Pezizomycotina</taxon>
        <taxon>Leotiomycetes</taxon>
        <taxon>Helotiales</taxon>
        <taxon>Sclerotiniaceae</taxon>
        <taxon>Botryotinia</taxon>
    </lineage>
</organism>